<dbReference type="RefSeq" id="XP_018645778.1">
    <property type="nucleotide sequence ID" value="XM_018790986.1"/>
</dbReference>
<evidence type="ECO:0000313" key="2">
    <source>
        <dbReference type="WBParaSite" id="Smp_204370.1"/>
    </source>
</evidence>
<dbReference type="Proteomes" id="UP000008854">
    <property type="component" value="Unassembled WGS sequence"/>
</dbReference>
<sequence>MVALMTVQHNRSYYRNIFARVVAKSRIYTLLYEFVHGVQLNDARWLSLTKIRELFDTE</sequence>
<dbReference type="KEGG" id="smm:Smp_204370"/>
<dbReference type="GeneID" id="29830718"/>
<keyword evidence="1" id="KW-1185">Reference proteome</keyword>
<dbReference type="AlphaFoldDB" id="G4LWY9"/>
<dbReference type="InParanoid" id="G4LWY9"/>
<organism evidence="1 2">
    <name type="scientific">Schistosoma mansoni</name>
    <name type="common">Blood fluke</name>
    <dbReference type="NCBI Taxonomy" id="6183"/>
    <lineage>
        <taxon>Eukaryota</taxon>
        <taxon>Metazoa</taxon>
        <taxon>Spiralia</taxon>
        <taxon>Lophotrochozoa</taxon>
        <taxon>Platyhelminthes</taxon>
        <taxon>Trematoda</taxon>
        <taxon>Digenea</taxon>
        <taxon>Strigeidida</taxon>
        <taxon>Schistosomatoidea</taxon>
        <taxon>Schistosomatidae</taxon>
        <taxon>Schistosoma</taxon>
    </lineage>
</organism>
<dbReference type="WBParaSite" id="Smp_204370.1">
    <property type="protein sequence ID" value="Smp_204370.1"/>
    <property type="gene ID" value="Smp_204370"/>
</dbReference>
<protein>
    <submittedName>
        <fullName evidence="2">Smp_204370</fullName>
    </submittedName>
</protein>
<evidence type="ECO:0000313" key="1">
    <source>
        <dbReference type="Proteomes" id="UP000008854"/>
    </source>
</evidence>
<accession>G4LWY9</accession>
<dbReference type="CTD" id="29830718"/>
<dbReference type="HOGENOM" id="CLU_2981580_0_0_1"/>
<name>G4LWY9_SCHMA</name>
<reference evidence="2" key="2">
    <citation type="submission" date="2018-12" db="UniProtKB">
        <authorList>
            <consortium name="WormBaseParasite"/>
        </authorList>
    </citation>
    <scope>IDENTIFICATION</scope>
    <source>
        <strain evidence="2">Puerto Rican</strain>
    </source>
</reference>
<proteinExistence type="predicted"/>
<reference evidence="1" key="1">
    <citation type="journal article" date="2012" name="PLoS Negl. Trop. Dis.">
        <title>A systematically improved high quality genome and transcriptome of the human blood fluke Schistosoma mansoni.</title>
        <authorList>
            <person name="Protasio A.V."/>
            <person name="Tsai I.J."/>
            <person name="Babbage A."/>
            <person name="Nichol S."/>
            <person name="Hunt M."/>
            <person name="Aslett M.A."/>
            <person name="De Silva N."/>
            <person name="Velarde G.S."/>
            <person name="Anderson T.J."/>
            <person name="Clark R.C."/>
            <person name="Davidson C."/>
            <person name="Dillon G.P."/>
            <person name="Holroyd N.E."/>
            <person name="LoVerde P.T."/>
            <person name="Lloyd C."/>
            <person name="McQuillan J."/>
            <person name="Oliveira G."/>
            <person name="Otto T.D."/>
            <person name="Parker-Manuel S.J."/>
            <person name="Quail M.A."/>
            <person name="Wilson R.A."/>
            <person name="Zerlotini A."/>
            <person name="Dunne D.W."/>
            <person name="Berriman M."/>
        </authorList>
    </citation>
    <scope>NUCLEOTIDE SEQUENCE [LARGE SCALE GENOMIC DNA]</scope>
    <source>
        <strain evidence="1">Puerto Rican</strain>
    </source>
</reference>